<feature type="transmembrane region" description="Helical" evidence="9">
    <location>
        <begin position="355"/>
        <end position="371"/>
    </location>
</feature>
<dbReference type="Pfam" id="PF13520">
    <property type="entry name" value="AA_permease_2"/>
    <property type="match status" value="1"/>
</dbReference>
<evidence type="ECO:0000256" key="9">
    <source>
        <dbReference type="SAM" id="Phobius"/>
    </source>
</evidence>
<dbReference type="KEGG" id="woc:BA177_08385"/>
<accession>A0A193LFD3</accession>
<dbReference type="PANTHER" id="PTHR42770">
    <property type="entry name" value="AMINO ACID TRANSPORTER-RELATED"/>
    <property type="match status" value="1"/>
</dbReference>
<keyword evidence="11" id="KW-1185">Reference proteome</keyword>
<evidence type="ECO:0000256" key="4">
    <source>
        <dbReference type="ARBA" id="ARBA00022475"/>
    </source>
</evidence>
<feature type="transmembrane region" description="Helical" evidence="9">
    <location>
        <begin position="20"/>
        <end position="41"/>
    </location>
</feature>
<dbReference type="PANTHER" id="PTHR42770:SF18">
    <property type="entry name" value="ARGININE_AGMATINE ANTIPORTER"/>
    <property type="match status" value="1"/>
</dbReference>
<feature type="transmembrane region" description="Helical" evidence="9">
    <location>
        <begin position="53"/>
        <end position="76"/>
    </location>
</feature>
<feature type="transmembrane region" description="Helical" evidence="9">
    <location>
        <begin position="135"/>
        <end position="153"/>
    </location>
</feature>
<feature type="transmembrane region" description="Helical" evidence="9">
    <location>
        <begin position="110"/>
        <end position="129"/>
    </location>
</feature>
<evidence type="ECO:0000256" key="3">
    <source>
        <dbReference type="ARBA" id="ARBA00021069"/>
    </source>
</evidence>
<dbReference type="AlphaFoldDB" id="A0A193LFD3"/>
<evidence type="ECO:0000256" key="7">
    <source>
        <dbReference type="ARBA" id="ARBA00023136"/>
    </source>
</evidence>
<dbReference type="GO" id="GO:0022857">
    <property type="term" value="F:transmembrane transporter activity"/>
    <property type="evidence" value="ECO:0007669"/>
    <property type="project" value="InterPro"/>
</dbReference>
<comment type="function">
    <text evidence="8">Major component of the acid-resistance (AR) system allowing enteric pathogens to survive the acidic environment in the stomach. Exchanges extracellular arginine for its intracellular decarboxylation product agmatine (Agm) thereby expelling intracellular protons. Probably undergoes several conformational states in order to translocate the substrate across the membrane; keeps the substrate accessible to only 1 side of the membrane at a time by opening and closing 3 membrane-internal gates.</text>
</comment>
<dbReference type="InterPro" id="IPR050367">
    <property type="entry name" value="APC_superfamily"/>
</dbReference>
<proteinExistence type="inferred from homology"/>
<evidence type="ECO:0000256" key="5">
    <source>
        <dbReference type="ARBA" id="ARBA00022692"/>
    </source>
</evidence>
<keyword evidence="7 9" id="KW-0472">Membrane</keyword>
<sequence>MTSSTVPGNNPKQLLRGIGFLGIAVLALNGVIGAGIFALPASIAAQAGPWSPWLFLIVGVLVITIVLTFAELSSYFKETGGPVLYTSTAFGPLVGFSTGWILFLSRMTAFAANTAAMATYLGAVVPWFGDGIGRAVFVISVGAGLTYANYVGVKDGVRTLAIFTFMKLTPIVLMILLGLQYVSPDTLFPGSLPSFDDLGGTTLLLIYAYVGFESTTIISGEAKNPKQAMPRALVSTIVMIAVLYFLIVLVYISVLPDADGSQTLIDVGEVLAGTAGGIVIALAAVFSIGGNLASIMLAVPRLTFALSEQRLLPRWFGEVHEKHATPANSIVFLGVLGTVFALTGSFVWLAAASSLTRLISYALCIVSLPIVRRRANEQERAEAFRLPGGYAIPGFALLLCLWIMFQSSTDAWAMTGALLAAGLVLYWFARQRPSVRQAKT</sequence>
<evidence type="ECO:0000256" key="2">
    <source>
        <dbReference type="ARBA" id="ARBA00008220"/>
    </source>
</evidence>
<feature type="transmembrane region" description="Helical" evidence="9">
    <location>
        <begin position="232"/>
        <end position="254"/>
    </location>
</feature>
<feature type="transmembrane region" description="Helical" evidence="9">
    <location>
        <begin position="82"/>
        <end position="103"/>
    </location>
</feature>
<comment type="similarity">
    <text evidence="2">Belongs to the amino acid-polyamine-organocation (APC) superfamily. Basic amino acid/polyamine antiporter (APA) (TC 2.A.3.2) family.</text>
</comment>
<keyword evidence="4" id="KW-1003">Cell membrane</keyword>
<evidence type="ECO:0000313" key="10">
    <source>
        <dbReference type="EMBL" id="ANO51217.1"/>
    </source>
</evidence>
<feature type="transmembrane region" description="Helical" evidence="9">
    <location>
        <begin position="274"/>
        <end position="299"/>
    </location>
</feature>
<evidence type="ECO:0000256" key="8">
    <source>
        <dbReference type="ARBA" id="ARBA00045636"/>
    </source>
</evidence>
<dbReference type="OrthoDB" id="9771067at2"/>
<keyword evidence="5 9" id="KW-0812">Transmembrane</keyword>
<feature type="transmembrane region" description="Helical" evidence="9">
    <location>
        <begin position="160"/>
        <end position="182"/>
    </location>
</feature>
<feature type="transmembrane region" description="Helical" evidence="9">
    <location>
        <begin position="411"/>
        <end position="429"/>
    </location>
</feature>
<comment type="subcellular location">
    <subcellularLocation>
        <location evidence="1">Cell membrane</location>
        <topology evidence="1">Multi-pass membrane protein</topology>
    </subcellularLocation>
</comment>
<evidence type="ECO:0000256" key="1">
    <source>
        <dbReference type="ARBA" id="ARBA00004651"/>
    </source>
</evidence>
<name>A0A193LFD3_9GAMM</name>
<organism evidence="10 11">
    <name type="scientific">Woeseia oceani</name>
    <dbReference type="NCBI Taxonomy" id="1548547"/>
    <lineage>
        <taxon>Bacteria</taxon>
        <taxon>Pseudomonadati</taxon>
        <taxon>Pseudomonadota</taxon>
        <taxon>Gammaproteobacteria</taxon>
        <taxon>Woeseiales</taxon>
        <taxon>Woeseiaceae</taxon>
        <taxon>Woeseia</taxon>
    </lineage>
</organism>
<dbReference type="InterPro" id="IPR002293">
    <property type="entry name" value="AA/rel_permease1"/>
</dbReference>
<evidence type="ECO:0000256" key="6">
    <source>
        <dbReference type="ARBA" id="ARBA00022989"/>
    </source>
</evidence>
<reference evidence="10 11" key="1">
    <citation type="submission" date="2016-06" db="EMBL/GenBank/DDBJ databases">
        <title>Complete genome sequence of a deep-branching marine Gamma Proteobacterium Woeseia oceani type strain XK5.</title>
        <authorList>
            <person name="Mu D."/>
            <person name="Du Z."/>
        </authorList>
    </citation>
    <scope>NUCLEOTIDE SEQUENCE [LARGE SCALE GENOMIC DNA]</scope>
    <source>
        <strain evidence="10 11">XK5</strain>
    </source>
</reference>
<feature type="transmembrane region" description="Helical" evidence="9">
    <location>
        <begin position="383"/>
        <end position="405"/>
    </location>
</feature>
<keyword evidence="6 9" id="KW-1133">Transmembrane helix</keyword>
<dbReference type="STRING" id="1548547.BA177_08385"/>
<feature type="transmembrane region" description="Helical" evidence="9">
    <location>
        <begin position="330"/>
        <end position="349"/>
    </location>
</feature>
<dbReference type="RefSeq" id="WP_068615352.1">
    <property type="nucleotide sequence ID" value="NZ_CP016268.1"/>
</dbReference>
<protein>
    <recommendedName>
        <fullName evidence="3">Arginine/agmatine antiporter</fullName>
    </recommendedName>
</protein>
<dbReference type="PIRSF" id="PIRSF006060">
    <property type="entry name" value="AA_transporter"/>
    <property type="match status" value="1"/>
</dbReference>
<evidence type="ECO:0000313" key="11">
    <source>
        <dbReference type="Proteomes" id="UP000092695"/>
    </source>
</evidence>
<dbReference type="GO" id="GO:0005886">
    <property type="term" value="C:plasma membrane"/>
    <property type="evidence" value="ECO:0007669"/>
    <property type="project" value="UniProtKB-SubCell"/>
</dbReference>
<feature type="transmembrane region" description="Helical" evidence="9">
    <location>
        <begin position="202"/>
        <end position="220"/>
    </location>
</feature>
<dbReference type="Gene3D" id="1.20.1740.10">
    <property type="entry name" value="Amino acid/polyamine transporter I"/>
    <property type="match status" value="1"/>
</dbReference>
<gene>
    <name evidence="10" type="ORF">BA177_08385</name>
</gene>
<dbReference type="EMBL" id="CP016268">
    <property type="protein sequence ID" value="ANO51217.1"/>
    <property type="molecule type" value="Genomic_DNA"/>
</dbReference>
<dbReference type="Proteomes" id="UP000092695">
    <property type="component" value="Chromosome"/>
</dbReference>